<feature type="coiled-coil region" evidence="8">
    <location>
        <begin position="157"/>
        <end position="184"/>
    </location>
</feature>
<dbReference type="InterPro" id="IPR033122">
    <property type="entry name" value="LETM1-like_RBD"/>
</dbReference>
<dbReference type="PROSITE" id="PS51758">
    <property type="entry name" value="LETM1_RBD"/>
    <property type="match status" value="1"/>
</dbReference>
<dbReference type="GO" id="GO:0043022">
    <property type="term" value="F:ribosome binding"/>
    <property type="evidence" value="ECO:0007669"/>
    <property type="project" value="InterPro"/>
</dbReference>
<keyword evidence="3" id="KW-0999">Mitochondrion inner membrane</keyword>
<comment type="subcellular location">
    <subcellularLocation>
        <location evidence="1">Mitochondrion inner membrane</location>
        <topology evidence="1">Single-pass membrane protein</topology>
    </subcellularLocation>
</comment>
<evidence type="ECO:0000256" key="10">
    <source>
        <dbReference type="SAM" id="Phobius"/>
    </source>
</evidence>
<evidence type="ECO:0000256" key="7">
    <source>
        <dbReference type="PROSITE-ProRule" id="PRU01094"/>
    </source>
</evidence>
<feature type="coiled-coil region" evidence="8">
    <location>
        <begin position="527"/>
        <end position="554"/>
    </location>
</feature>
<evidence type="ECO:0000256" key="6">
    <source>
        <dbReference type="ARBA" id="ARBA00023136"/>
    </source>
</evidence>
<evidence type="ECO:0000256" key="2">
    <source>
        <dbReference type="ARBA" id="ARBA00022692"/>
    </source>
</evidence>
<dbReference type="GO" id="GO:0005739">
    <property type="term" value="C:mitochondrion"/>
    <property type="evidence" value="ECO:0000318"/>
    <property type="project" value="GO_Central"/>
</dbReference>
<evidence type="ECO:0000313" key="12">
    <source>
        <dbReference type="EMBL" id="PNR29436.1"/>
    </source>
</evidence>
<feature type="transmembrane region" description="Helical" evidence="10">
    <location>
        <begin position="279"/>
        <end position="302"/>
    </location>
</feature>
<evidence type="ECO:0000256" key="3">
    <source>
        <dbReference type="ARBA" id="ARBA00022792"/>
    </source>
</evidence>
<reference evidence="13" key="3">
    <citation type="submission" date="2020-12" db="UniProtKB">
        <authorList>
            <consortium name="EnsemblPlants"/>
        </authorList>
    </citation>
    <scope>IDENTIFICATION</scope>
</reference>
<dbReference type="PaxDb" id="3218-PP1S156_121V6.1"/>
<evidence type="ECO:0000259" key="11">
    <source>
        <dbReference type="PROSITE" id="PS51758"/>
    </source>
</evidence>
<dbReference type="GO" id="GO:0005743">
    <property type="term" value="C:mitochondrial inner membrane"/>
    <property type="evidence" value="ECO:0007669"/>
    <property type="project" value="UniProtKB-SubCell"/>
</dbReference>
<proteinExistence type="predicted"/>
<dbReference type="EnsemblPlants" id="Pp3c23_15550V3.1">
    <property type="protein sequence ID" value="Pp3c23_15550V3.1"/>
    <property type="gene ID" value="Pp3c23_15550"/>
</dbReference>
<dbReference type="InterPro" id="IPR044202">
    <property type="entry name" value="LETM1/MDM38-like"/>
</dbReference>
<keyword evidence="5 7" id="KW-0496">Mitochondrion</keyword>
<dbReference type="AlphaFoldDB" id="A0A2K1IJI5"/>
<evidence type="ECO:0000256" key="1">
    <source>
        <dbReference type="ARBA" id="ARBA00004434"/>
    </source>
</evidence>
<dbReference type="Pfam" id="PF07766">
    <property type="entry name" value="LETM1_RBD"/>
    <property type="match status" value="1"/>
</dbReference>
<evidence type="ECO:0000256" key="8">
    <source>
        <dbReference type="SAM" id="Coils"/>
    </source>
</evidence>
<keyword evidence="8" id="KW-0175">Coiled coil</keyword>
<dbReference type="Proteomes" id="UP000006727">
    <property type="component" value="Chromosome 23"/>
</dbReference>
<dbReference type="Gramene" id="Pp3c23_15550V3.1">
    <property type="protein sequence ID" value="Pp3c23_15550V3.1"/>
    <property type="gene ID" value="Pp3c23_15550"/>
</dbReference>
<reference evidence="12 14" key="1">
    <citation type="journal article" date="2008" name="Science">
        <title>The Physcomitrella genome reveals evolutionary insights into the conquest of land by plants.</title>
        <authorList>
            <person name="Rensing S."/>
            <person name="Lang D."/>
            <person name="Zimmer A."/>
            <person name="Terry A."/>
            <person name="Salamov A."/>
            <person name="Shapiro H."/>
            <person name="Nishiyama T."/>
            <person name="Perroud P.-F."/>
            <person name="Lindquist E."/>
            <person name="Kamisugi Y."/>
            <person name="Tanahashi T."/>
            <person name="Sakakibara K."/>
            <person name="Fujita T."/>
            <person name="Oishi K."/>
            <person name="Shin-I T."/>
            <person name="Kuroki Y."/>
            <person name="Toyoda A."/>
            <person name="Suzuki Y."/>
            <person name="Hashimoto A."/>
            <person name="Yamaguchi K."/>
            <person name="Sugano A."/>
            <person name="Kohara Y."/>
            <person name="Fujiyama A."/>
            <person name="Anterola A."/>
            <person name="Aoki S."/>
            <person name="Ashton N."/>
            <person name="Barbazuk W.B."/>
            <person name="Barker E."/>
            <person name="Bennetzen J."/>
            <person name="Bezanilla M."/>
            <person name="Blankenship R."/>
            <person name="Cho S.H."/>
            <person name="Dutcher S."/>
            <person name="Estelle M."/>
            <person name="Fawcett J.A."/>
            <person name="Gundlach H."/>
            <person name="Hanada K."/>
            <person name="Heyl A."/>
            <person name="Hicks K.A."/>
            <person name="Hugh J."/>
            <person name="Lohr M."/>
            <person name="Mayer K."/>
            <person name="Melkozernov A."/>
            <person name="Murata T."/>
            <person name="Nelson D."/>
            <person name="Pils B."/>
            <person name="Prigge M."/>
            <person name="Reiss B."/>
            <person name="Renner T."/>
            <person name="Rombauts S."/>
            <person name="Rushton P."/>
            <person name="Sanderfoot A."/>
            <person name="Schween G."/>
            <person name="Shiu S.-H."/>
            <person name="Stueber K."/>
            <person name="Theodoulou F.L."/>
            <person name="Tu H."/>
            <person name="Van de Peer Y."/>
            <person name="Verrier P.J."/>
            <person name="Waters E."/>
            <person name="Wood A."/>
            <person name="Yang L."/>
            <person name="Cove D."/>
            <person name="Cuming A."/>
            <person name="Hasebe M."/>
            <person name="Lucas S."/>
            <person name="Mishler D.B."/>
            <person name="Reski R."/>
            <person name="Grigoriev I."/>
            <person name="Quatrano R.S."/>
            <person name="Boore J.L."/>
        </authorList>
    </citation>
    <scope>NUCLEOTIDE SEQUENCE [LARGE SCALE GENOMIC DNA]</scope>
    <source>
        <strain evidence="13 14">cv. Gransden 2004</strain>
    </source>
</reference>
<gene>
    <name evidence="12" type="ORF">PHYPA_028129</name>
</gene>
<reference evidence="12 14" key="2">
    <citation type="journal article" date="2018" name="Plant J.">
        <title>The Physcomitrella patens chromosome-scale assembly reveals moss genome structure and evolution.</title>
        <authorList>
            <person name="Lang D."/>
            <person name="Ullrich K.K."/>
            <person name="Murat F."/>
            <person name="Fuchs J."/>
            <person name="Jenkins J."/>
            <person name="Haas F.B."/>
            <person name="Piednoel M."/>
            <person name="Gundlach H."/>
            <person name="Van Bel M."/>
            <person name="Meyberg R."/>
            <person name="Vives C."/>
            <person name="Morata J."/>
            <person name="Symeonidi A."/>
            <person name="Hiss M."/>
            <person name="Muchero W."/>
            <person name="Kamisugi Y."/>
            <person name="Saleh O."/>
            <person name="Blanc G."/>
            <person name="Decker E.L."/>
            <person name="van Gessel N."/>
            <person name="Grimwood J."/>
            <person name="Hayes R.D."/>
            <person name="Graham S.W."/>
            <person name="Gunter L.E."/>
            <person name="McDaniel S.F."/>
            <person name="Hoernstein S.N.W."/>
            <person name="Larsson A."/>
            <person name="Li F.W."/>
            <person name="Perroud P.F."/>
            <person name="Phillips J."/>
            <person name="Ranjan P."/>
            <person name="Rokshar D.S."/>
            <person name="Rothfels C.J."/>
            <person name="Schneider L."/>
            <person name="Shu S."/>
            <person name="Stevenson D.W."/>
            <person name="Thummler F."/>
            <person name="Tillich M."/>
            <person name="Villarreal Aguilar J.C."/>
            <person name="Widiez T."/>
            <person name="Wong G.K."/>
            <person name="Wymore A."/>
            <person name="Zhang Y."/>
            <person name="Zimmer A.D."/>
            <person name="Quatrano R.S."/>
            <person name="Mayer K.F.X."/>
            <person name="Goodstein D."/>
            <person name="Casacuberta J.M."/>
            <person name="Vandepoele K."/>
            <person name="Reski R."/>
            <person name="Cuming A.C."/>
            <person name="Tuskan G.A."/>
            <person name="Maumus F."/>
            <person name="Salse J."/>
            <person name="Schmutz J."/>
            <person name="Rensing S.A."/>
        </authorList>
    </citation>
    <scope>NUCLEOTIDE SEQUENCE [LARGE SCALE GENOMIC DNA]</scope>
    <source>
        <strain evidence="13 14">cv. Gransden 2004</strain>
    </source>
</reference>
<dbReference type="PANTHER" id="PTHR14009">
    <property type="entry name" value="LEUCINE ZIPPER-EF-HAND CONTAINING TRANSMEMBRANE PROTEIN"/>
    <property type="match status" value="1"/>
</dbReference>
<protein>
    <recommendedName>
        <fullName evidence="11">Letm1 RBD domain-containing protein</fullName>
    </recommendedName>
</protein>
<keyword evidence="14" id="KW-1185">Reference proteome</keyword>
<feature type="region of interest" description="Disordered" evidence="9">
    <location>
        <begin position="123"/>
        <end position="154"/>
    </location>
</feature>
<dbReference type="EMBL" id="ABEU02000023">
    <property type="protein sequence ID" value="PNR29436.1"/>
    <property type="molecule type" value="Genomic_DNA"/>
</dbReference>
<evidence type="ECO:0000256" key="9">
    <source>
        <dbReference type="SAM" id="MobiDB-lite"/>
    </source>
</evidence>
<keyword evidence="6 10" id="KW-0472">Membrane</keyword>
<evidence type="ECO:0000256" key="5">
    <source>
        <dbReference type="ARBA" id="ARBA00023128"/>
    </source>
</evidence>
<accession>A0A2K1IJI5</accession>
<evidence type="ECO:0000256" key="4">
    <source>
        <dbReference type="ARBA" id="ARBA00022989"/>
    </source>
</evidence>
<evidence type="ECO:0000313" key="14">
    <source>
        <dbReference type="Proteomes" id="UP000006727"/>
    </source>
</evidence>
<keyword evidence="2 10" id="KW-0812">Transmembrane</keyword>
<feature type="domain" description="Letm1 RBD" evidence="11">
    <location>
        <begin position="327"/>
        <end position="517"/>
    </location>
</feature>
<sequence>MVFSQHRIFQRSFQQHFLLHSKQFFDTFSLPFPHSKFGQSHLKNSSQIISYHLFKWFFFKPRESAIILTKQNPFKTKDCKMNKFNVHALINRYGYKDLSFRIKANKTFQIHYYGYCTRVEPKDDQTNVQGNKDEDAKKGIEKSRDITRAKKPSSDDAIQAAAQLESLKAQVKKIHEEMQVRKLESWPQKISKLASNIGHILYKIGPTTKRLLSMNKEDWNTKIGGWKRIIKLELQHYWIGGKLLWADLKISARLLYRLAGGRKLSRRERAQLKRTIADIFRLVPFMVIVIVPFMELLLPFLLKIFPTMLPSTFRDKNKEQENANTKLVAQVQYAKFLKETVQEMAQELKKSPSEELRRNASELESFMNKVHKGGDVSNKEIIAFAKLFKDELTLDNISRPRLLSMCKYINIQPYGTNAYLRFSLRNKLLEIKKDDEAIEKEGIDSLSEAELRLACRDRGMLGIQSIDNMHTQLRDWLELSLTHEVPSSLLILSRAFLVVGKISSLGAMEATLSSLPDNVIASVDVSTKATELELEEHKKKLEILQQQEELIKLNSDKSRKDEKSM</sequence>
<organism evidence="12">
    <name type="scientific">Physcomitrium patens</name>
    <name type="common">Spreading-leaved earth moss</name>
    <name type="synonym">Physcomitrella patens</name>
    <dbReference type="NCBI Taxonomy" id="3218"/>
    <lineage>
        <taxon>Eukaryota</taxon>
        <taxon>Viridiplantae</taxon>
        <taxon>Streptophyta</taxon>
        <taxon>Embryophyta</taxon>
        <taxon>Bryophyta</taxon>
        <taxon>Bryophytina</taxon>
        <taxon>Bryopsida</taxon>
        <taxon>Funariidae</taxon>
        <taxon>Funariales</taxon>
        <taxon>Funariaceae</taxon>
        <taxon>Physcomitrium</taxon>
    </lineage>
</organism>
<dbReference type="PANTHER" id="PTHR14009:SF1">
    <property type="entry name" value="MITOCHONDRIAL PROTON_CALCIUM EXCHANGER PROTEIN"/>
    <property type="match status" value="1"/>
</dbReference>
<dbReference type="STRING" id="3218.A0A2K1IJI5"/>
<name>A0A2K1IJI5_PHYPA</name>
<evidence type="ECO:0000313" key="13">
    <source>
        <dbReference type="EnsemblPlants" id="Pp3c23_15550V3.1"/>
    </source>
</evidence>
<keyword evidence="4 10" id="KW-1133">Transmembrane helix</keyword>
<dbReference type="InParanoid" id="A0A2K1IJI5"/>